<evidence type="ECO:0000256" key="5">
    <source>
        <dbReference type="ARBA" id="ARBA00022989"/>
    </source>
</evidence>
<gene>
    <name evidence="8" type="ORF">DRO07_02410</name>
</gene>
<dbReference type="PANTHER" id="PTHR22926">
    <property type="entry name" value="PHOSPHO-N-ACETYLMURAMOYL-PENTAPEPTIDE-TRANSFERASE"/>
    <property type="match status" value="1"/>
</dbReference>
<evidence type="ECO:0000313" key="8">
    <source>
        <dbReference type="EMBL" id="RLG69392.1"/>
    </source>
</evidence>
<feature type="transmembrane region" description="Helical" evidence="7">
    <location>
        <begin position="48"/>
        <end position="68"/>
    </location>
</feature>
<dbReference type="EMBL" id="QMWO01000081">
    <property type="protein sequence ID" value="RLG69392.1"/>
    <property type="molecule type" value="Genomic_DNA"/>
</dbReference>
<evidence type="ECO:0000313" key="9">
    <source>
        <dbReference type="Proteomes" id="UP000277633"/>
    </source>
</evidence>
<proteinExistence type="predicted"/>
<keyword evidence="5 7" id="KW-1133">Transmembrane helix</keyword>
<dbReference type="UniPathway" id="UPA00378"/>
<dbReference type="Pfam" id="PF00953">
    <property type="entry name" value="Glycos_transf_4"/>
    <property type="match status" value="1"/>
</dbReference>
<feature type="transmembrane region" description="Helical" evidence="7">
    <location>
        <begin position="316"/>
        <end position="337"/>
    </location>
</feature>
<dbReference type="PANTHER" id="PTHR22926:SF3">
    <property type="entry name" value="UNDECAPRENYL-PHOSPHATE ALPHA-N-ACETYLGLUCOSAMINYL 1-PHOSPHATE TRANSFERASE"/>
    <property type="match status" value="1"/>
</dbReference>
<evidence type="ECO:0008006" key="10">
    <source>
        <dbReference type="Google" id="ProtNLM"/>
    </source>
</evidence>
<dbReference type="GO" id="GO:0044038">
    <property type="term" value="P:cell wall macromolecule biosynthetic process"/>
    <property type="evidence" value="ECO:0007669"/>
    <property type="project" value="TreeGrafter"/>
</dbReference>
<dbReference type="GO" id="GO:0071555">
    <property type="term" value="P:cell wall organization"/>
    <property type="evidence" value="ECO:0007669"/>
    <property type="project" value="TreeGrafter"/>
</dbReference>
<evidence type="ECO:0000256" key="6">
    <source>
        <dbReference type="ARBA" id="ARBA00023136"/>
    </source>
</evidence>
<feature type="transmembrane region" description="Helical" evidence="7">
    <location>
        <begin position="113"/>
        <end position="133"/>
    </location>
</feature>
<dbReference type="AlphaFoldDB" id="A0A497JGR8"/>
<reference evidence="8 9" key="1">
    <citation type="submission" date="2018-06" db="EMBL/GenBank/DDBJ databases">
        <title>Extensive metabolic versatility and redundancy in microbially diverse, dynamic hydrothermal sediments.</title>
        <authorList>
            <person name="Dombrowski N."/>
            <person name="Teske A."/>
            <person name="Baker B.J."/>
        </authorList>
    </citation>
    <scope>NUCLEOTIDE SEQUENCE [LARGE SCALE GENOMIC DNA]</scope>
    <source>
        <strain evidence="8">B9_G13</strain>
    </source>
</reference>
<organism evidence="8 9">
    <name type="scientific">Candidatus Iainarchaeum sp</name>
    <dbReference type="NCBI Taxonomy" id="3101447"/>
    <lineage>
        <taxon>Archaea</taxon>
        <taxon>Candidatus Iainarchaeota</taxon>
        <taxon>Candidatus Iainarchaeia</taxon>
        <taxon>Candidatus Iainarchaeales</taxon>
        <taxon>Candidatus Iainarchaeaceae</taxon>
        <taxon>Candidatus Iainarchaeum</taxon>
    </lineage>
</organism>
<feature type="transmembrane region" description="Helical" evidence="7">
    <location>
        <begin position="145"/>
        <end position="166"/>
    </location>
</feature>
<feature type="transmembrane region" description="Helical" evidence="7">
    <location>
        <begin position="80"/>
        <end position="101"/>
    </location>
</feature>
<dbReference type="Proteomes" id="UP000277633">
    <property type="component" value="Unassembled WGS sequence"/>
</dbReference>
<name>A0A497JGR8_9ARCH</name>
<dbReference type="GO" id="GO:0005886">
    <property type="term" value="C:plasma membrane"/>
    <property type="evidence" value="ECO:0007669"/>
    <property type="project" value="UniProtKB-SubCell"/>
</dbReference>
<feature type="transmembrane region" description="Helical" evidence="7">
    <location>
        <begin position="178"/>
        <end position="202"/>
    </location>
</feature>
<comment type="subcellular location">
    <subcellularLocation>
        <location evidence="1">Cell membrane</location>
        <topology evidence="1">Multi-pass membrane protein</topology>
    </subcellularLocation>
</comment>
<evidence type="ECO:0000256" key="1">
    <source>
        <dbReference type="ARBA" id="ARBA00004651"/>
    </source>
</evidence>
<keyword evidence="4 7" id="KW-0812">Transmembrane</keyword>
<keyword evidence="3" id="KW-0808">Transferase</keyword>
<evidence type="ECO:0000256" key="2">
    <source>
        <dbReference type="ARBA" id="ARBA00022475"/>
    </source>
</evidence>
<evidence type="ECO:0000256" key="4">
    <source>
        <dbReference type="ARBA" id="ARBA00022692"/>
    </source>
</evidence>
<comment type="caution">
    <text evidence="8">The sequence shown here is derived from an EMBL/GenBank/DDBJ whole genome shotgun (WGS) entry which is preliminary data.</text>
</comment>
<accession>A0A497JGR8</accession>
<dbReference type="InterPro" id="IPR000715">
    <property type="entry name" value="Glycosyl_transferase_4"/>
</dbReference>
<feature type="transmembrane region" description="Helical" evidence="7">
    <location>
        <begin position="6"/>
        <end position="27"/>
    </location>
</feature>
<sequence length="338" mass="36725">MLIISALVFLSSFFLTFASLPFLITRLRKRGLFGIDMNKYSKPKVPELGGISLVLGFSSGVMLAIFLHTYLHLIKLDLTVLLAAFSTIILIAFIGLVDDLIGWKQGIKQWQHALLPLFAALPLMAVKIDNPAIHIPFIGPLPETVFLPVFGSISFGIIYSLILVPIGITGASNATNMLAGLNGLEAGLISLILATLTAASFITNEMEAFIVALALLGAFIAFLRFNWYPARIFGGDTLTLMGGAGIASIVIIGDMEKLGVFLMLLYFIELLLKARTRFKAESFGIPQKDGTLKAPKQIGSLTHVVMRLGRFTEKQVVSILLAMQAIVCVIGFSMFLLF</sequence>
<feature type="transmembrane region" description="Helical" evidence="7">
    <location>
        <begin position="208"/>
        <end position="225"/>
    </location>
</feature>
<keyword evidence="2" id="KW-1003">Cell membrane</keyword>
<protein>
    <recommendedName>
        <fullName evidence="10">UDP-N-acetylglucosamine--dolichyl-phosphate N-acetylglucosaminephosphotransferase</fullName>
    </recommendedName>
</protein>
<evidence type="ECO:0000256" key="3">
    <source>
        <dbReference type="ARBA" id="ARBA00022679"/>
    </source>
</evidence>
<evidence type="ECO:0000256" key="7">
    <source>
        <dbReference type="SAM" id="Phobius"/>
    </source>
</evidence>
<dbReference type="GO" id="GO:0016780">
    <property type="term" value="F:phosphotransferase activity, for other substituted phosphate groups"/>
    <property type="evidence" value="ECO:0007669"/>
    <property type="project" value="InterPro"/>
</dbReference>
<keyword evidence="6 7" id="KW-0472">Membrane</keyword>